<sequence length="106" mass="11593">MGLEGNGAQAAETVNPAQIVAVRDFSPDTLRSIASHLEVSTDFEHLVYREAELDAVWSITGFFLAQRPDPAQLAAVSRLHEAAHRAHDLVGEGRPREAAVVLRTFF</sequence>
<dbReference type="Proteomes" id="UP000567293">
    <property type="component" value="Unassembled WGS sequence"/>
</dbReference>
<evidence type="ECO:0000313" key="2">
    <source>
        <dbReference type="Proteomes" id="UP000567293"/>
    </source>
</evidence>
<organism evidence="1 2">
    <name type="scientific">Candidatus Acidiferrum panamense</name>
    <dbReference type="NCBI Taxonomy" id="2741543"/>
    <lineage>
        <taxon>Bacteria</taxon>
        <taxon>Pseudomonadati</taxon>
        <taxon>Acidobacteriota</taxon>
        <taxon>Terriglobia</taxon>
        <taxon>Candidatus Acidiferrales</taxon>
        <taxon>Candidatus Acidiferrum</taxon>
    </lineage>
</organism>
<keyword evidence="2" id="KW-1185">Reference proteome</keyword>
<dbReference type="AlphaFoldDB" id="A0A7V8NL75"/>
<evidence type="ECO:0000313" key="1">
    <source>
        <dbReference type="EMBL" id="MBA0083422.1"/>
    </source>
</evidence>
<name>A0A7V8NL75_9BACT</name>
<reference evidence="1" key="1">
    <citation type="submission" date="2020-06" db="EMBL/GenBank/DDBJ databases">
        <title>Legume-microbial interactions unlock mineral nutrients during tropical forest succession.</title>
        <authorList>
            <person name="Epihov D.Z."/>
        </authorList>
    </citation>
    <scope>NUCLEOTIDE SEQUENCE [LARGE SCALE GENOMIC DNA]</scope>
    <source>
        <strain evidence="1">Pan2503</strain>
    </source>
</reference>
<dbReference type="EMBL" id="JACDQQ010000035">
    <property type="protein sequence ID" value="MBA0083422.1"/>
    <property type="molecule type" value="Genomic_DNA"/>
</dbReference>
<gene>
    <name evidence="1" type="ORF">HRJ53_00340</name>
</gene>
<comment type="caution">
    <text evidence="1">The sequence shown here is derived from an EMBL/GenBank/DDBJ whole genome shotgun (WGS) entry which is preliminary data.</text>
</comment>
<proteinExistence type="predicted"/>
<protein>
    <submittedName>
        <fullName evidence="1">Uncharacterized protein</fullName>
    </submittedName>
</protein>
<accession>A0A7V8NL75</accession>